<protein>
    <submittedName>
        <fullName evidence="1">Uncharacterized protein</fullName>
    </submittedName>
</protein>
<comment type="caution">
    <text evidence="1">The sequence shown here is derived from an EMBL/GenBank/DDBJ whole genome shotgun (WGS) entry which is preliminary data.</text>
</comment>
<dbReference type="Proteomes" id="UP000821845">
    <property type="component" value="Chromosome 1"/>
</dbReference>
<name>A0ACB7TKP9_HYAAI</name>
<reference evidence="1" key="1">
    <citation type="submission" date="2020-05" db="EMBL/GenBank/DDBJ databases">
        <title>Large-scale comparative analyses of tick genomes elucidate their genetic diversity and vector capacities.</title>
        <authorList>
            <person name="Jia N."/>
            <person name="Wang J."/>
            <person name="Shi W."/>
            <person name="Du L."/>
            <person name="Sun Y."/>
            <person name="Zhan W."/>
            <person name="Jiang J."/>
            <person name="Wang Q."/>
            <person name="Zhang B."/>
            <person name="Ji P."/>
            <person name="Sakyi L.B."/>
            <person name="Cui X."/>
            <person name="Yuan T."/>
            <person name="Jiang B."/>
            <person name="Yang W."/>
            <person name="Lam T.T.-Y."/>
            <person name="Chang Q."/>
            <person name="Ding S."/>
            <person name="Wang X."/>
            <person name="Zhu J."/>
            <person name="Ruan X."/>
            <person name="Zhao L."/>
            <person name="Wei J."/>
            <person name="Que T."/>
            <person name="Du C."/>
            <person name="Cheng J."/>
            <person name="Dai P."/>
            <person name="Han X."/>
            <person name="Huang E."/>
            <person name="Gao Y."/>
            <person name="Liu J."/>
            <person name="Shao H."/>
            <person name="Ye R."/>
            <person name="Li L."/>
            <person name="Wei W."/>
            <person name="Wang X."/>
            <person name="Wang C."/>
            <person name="Yang T."/>
            <person name="Huo Q."/>
            <person name="Li W."/>
            <person name="Guo W."/>
            <person name="Chen H."/>
            <person name="Zhou L."/>
            <person name="Ni X."/>
            <person name="Tian J."/>
            <person name="Zhou Y."/>
            <person name="Sheng Y."/>
            <person name="Liu T."/>
            <person name="Pan Y."/>
            <person name="Xia L."/>
            <person name="Li J."/>
            <person name="Zhao F."/>
            <person name="Cao W."/>
        </authorList>
    </citation>
    <scope>NUCLEOTIDE SEQUENCE</scope>
    <source>
        <strain evidence="1">Hyas-2018</strain>
    </source>
</reference>
<proteinExistence type="predicted"/>
<accession>A0ACB7TKP9</accession>
<evidence type="ECO:0000313" key="1">
    <source>
        <dbReference type="EMBL" id="KAH6948137.1"/>
    </source>
</evidence>
<evidence type="ECO:0000313" key="2">
    <source>
        <dbReference type="Proteomes" id="UP000821845"/>
    </source>
</evidence>
<keyword evidence="2" id="KW-1185">Reference proteome</keyword>
<gene>
    <name evidence="1" type="ORF">HPB50_023087</name>
</gene>
<sequence length="175" mass="19456">MRPISDLRLKAIRWITLNETKRRIKSSIKHGVGLPSPGWTAKYASKRRHSHKSRQTKYSGALLQGSNGEAGRREVAAASRAEAENAPQSPSPLCIRIKKREFGCDKEQFNGLASGGPRFFLLDTAEEERRGEPKEAPPPKSTRYNFAHRRCSGVRLLCTVPNSVVMCDAYSDSSS</sequence>
<organism evidence="1 2">
    <name type="scientific">Hyalomma asiaticum</name>
    <name type="common">Tick</name>
    <dbReference type="NCBI Taxonomy" id="266040"/>
    <lineage>
        <taxon>Eukaryota</taxon>
        <taxon>Metazoa</taxon>
        <taxon>Ecdysozoa</taxon>
        <taxon>Arthropoda</taxon>
        <taxon>Chelicerata</taxon>
        <taxon>Arachnida</taxon>
        <taxon>Acari</taxon>
        <taxon>Parasitiformes</taxon>
        <taxon>Ixodida</taxon>
        <taxon>Ixodoidea</taxon>
        <taxon>Ixodidae</taxon>
        <taxon>Hyalomminae</taxon>
        <taxon>Hyalomma</taxon>
    </lineage>
</organism>
<dbReference type="EMBL" id="CM023481">
    <property type="protein sequence ID" value="KAH6948137.1"/>
    <property type="molecule type" value="Genomic_DNA"/>
</dbReference>